<comment type="caution">
    <text evidence="1">The sequence shown here is derived from an EMBL/GenBank/DDBJ whole genome shotgun (WGS) entry which is preliminary data.</text>
</comment>
<evidence type="ECO:0000313" key="2">
    <source>
        <dbReference type="Proteomes" id="UP000423156"/>
    </source>
</evidence>
<gene>
    <name evidence="1" type="ORF">F7D71_14525</name>
</gene>
<evidence type="ECO:0000313" key="1">
    <source>
        <dbReference type="EMBL" id="MQN79047.1"/>
    </source>
</evidence>
<dbReference type="Proteomes" id="UP000423156">
    <property type="component" value="Unassembled WGS sequence"/>
</dbReference>
<dbReference type="EMBL" id="VZBZ01000164">
    <property type="protein sequence ID" value="MQN79047.1"/>
    <property type="molecule type" value="Genomic_DNA"/>
</dbReference>
<sequence>MIVTDKKHKDTITVQSQINTDADDLKKNIAEVYDFINDLMAGLPEDVKVSASKVRSVQGTLEYLMNYCWIEDAEE</sequence>
<protein>
    <submittedName>
        <fullName evidence="1">Uncharacterized protein</fullName>
    </submittedName>
</protein>
<reference evidence="2" key="1">
    <citation type="submission" date="2019-09" db="EMBL/GenBank/DDBJ databases">
        <title>Distinct polysaccharide growth profiles of human intestinal Prevotella copri isolates.</title>
        <authorList>
            <person name="Fehlner-Peach H."/>
            <person name="Magnabosco C."/>
            <person name="Raghavan V."/>
            <person name="Scher J.U."/>
            <person name="Tett A."/>
            <person name="Cox L.M."/>
            <person name="Gottsegen C."/>
            <person name="Watters A."/>
            <person name="Wiltshire- Gordon J.D."/>
            <person name="Segata N."/>
            <person name="Bonneau R."/>
            <person name="Littman D.R."/>
        </authorList>
    </citation>
    <scope>NUCLEOTIDE SEQUENCE [LARGE SCALE GENOMIC DNA]</scope>
    <source>
        <strain evidence="2">BU41712</strain>
    </source>
</reference>
<accession>A0AA90UKF5</accession>
<dbReference type="RefSeq" id="WP_153093702.1">
    <property type="nucleotide sequence ID" value="NZ_VZBX01000138.1"/>
</dbReference>
<proteinExistence type="predicted"/>
<dbReference type="AlphaFoldDB" id="A0AA90UKF5"/>
<organism evidence="1 2">
    <name type="scientific">Segatella copri</name>
    <dbReference type="NCBI Taxonomy" id="165179"/>
    <lineage>
        <taxon>Bacteria</taxon>
        <taxon>Pseudomonadati</taxon>
        <taxon>Bacteroidota</taxon>
        <taxon>Bacteroidia</taxon>
        <taxon>Bacteroidales</taxon>
        <taxon>Prevotellaceae</taxon>
        <taxon>Segatella</taxon>
    </lineage>
</organism>
<name>A0AA90UKF5_9BACT</name>